<proteinExistence type="predicted"/>
<dbReference type="EMBL" id="CATQJL010000001">
    <property type="protein sequence ID" value="CAJ0591912.1"/>
    <property type="molecule type" value="Genomic_DNA"/>
</dbReference>
<reference evidence="1" key="1">
    <citation type="submission" date="2023-07" db="EMBL/GenBank/DDBJ databases">
        <authorList>
            <consortium name="CYATHOMIX"/>
        </authorList>
    </citation>
    <scope>NUCLEOTIDE SEQUENCE</scope>
    <source>
        <strain evidence="1">N/A</strain>
    </source>
</reference>
<sequence>MHHVTEHSEYIDDYSRQPIPFARSEYLLYNVNDEHGRYGSIVEQQGVIENQSSMLVKQHYPKILRAFPSEFEAFQCFPFCKESTNVPNEVDDVCVGSWVTITFISQSTAQLPTPPLSPEPETPPPIEAVIDLPPPTPEVSLPPPVHPLYVTDKSVIVY</sequence>
<comment type="caution">
    <text evidence="1">The sequence shown here is derived from an EMBL/GenBank/DDBJ whole genome shotgun (WGS) entry which is preliminary data.</text>
</comment>
<dbReference type="AlphaFoldDB" id="A0AA36DQI2"/>
<accession>A0AA36DQI2</accession>
<dbReference type="Proteomes" id="UP001176961">
    <property type="component" value="Unassembled WGS sequence"/>
</dbReference>
<name>A0AA36DQI2_CYLNA</name>
<keyword evidence="2" id="KW-1185">Reference proteome</keyword>
<protein>
    <submittedName>
        <fullName evidence="1">Uncharacterized protein</fullName>
    </submittedName>
</protein>
<gene>
    <name evidence="1" type="ORF">CYNAS_LOCUS3895</name>
</gene>
<evidence type="ECO:0000313" key="1">
    <source>
        <dbReference type="EMBL" id="CAJ0591912.1"/>
    </source>
</evidence>
<evidence type="ECO:0000313" key="2">
    <source>
        <dbReference type="Proteomes" id="UP001176961"/>
    </source>
</evidence>
<organism evidence="1 2">
    <name type="scientific">Cylicocyclus nassatus</name>
    <name type="common">Nematode worm</name>
    <dbReference type="NCBI Taxonomy" id="53992"/>
    <lineage>
        <taxon>Eukaryota</taxon>
        <taxon>Metazoa</taxon>
        <taxon>Ecdysozoa</taxon>
        <taxon>Nematoda</taxon>
        <taxon>Chromadorea</taxon>
        <taxon>Rhabditida</taxon>
        <taxon>Rhabditina</taxon>
        <taxon>Rhabditomorpha</taxon>
        <taxon>Strongyloidea</taxon>
        <taxon>Strongylidae</taxon>
        <taxon>Cylicocyclus</taxon>
    </lineage>
</organism>